<dbReference type="InterPro" id="IPR017850">
    <property type="entry name" value="Alkaline_phosphatase_core_sf"/>
</dbReference>
<dbReference type="Pfam" id="PF01663">
    <property type="entry name" value="Phosphodiest"/>
    <property type="match status" value="1"/>
</dbReference>
<protein>
    <submittedName>
        <fullName evidence="1">Alkaline phosphatase family protein</fullName>
    </submittedName>
</protein>
<dbReference type="EMBL" id="JBHTJZ010000004">
    <property type="protein sequence ID" value="MFD0958066.1"/>
    <property type="molecule type" value="Genomic_DNA"/>
</dbReference>
<accession>A0ABW3HKM4</accession>
<dbReference type="SUPFAM" id="SSF53649">
    <property type="entry name" value="Alkaline phosphatase-like"/>
    <property type="match status" value="1"/>
</dbReference>
<keyword evidence="2" id="KW-1185">Reference proteome</keyword>
<dbReference type="InterPro" id="IPR002591">
    <property type="entry name" value="Phosphodiest/P_Trfase"/>
</dbReference>
<dbReference type="PANTHER" id="PTHR10151:SF120">
    <property type="entry name" value="BIS(5'-ADENOSYL)-TRIPHOSPHATASE"/>
    <property type="match status" value="1"/>
</dbReference>
<comment type="caution">
    <text evidence="1">The sequence shown here is derived from an EMBL/GenBank/DDBJ whole genome shotgun (WGS) entry which is preliminary data.</text>
</comment>
<evidence type="ECO:0000313" key="1">
    <source>
        <dbReference type="EMBL" id="MFD0958066.1"/>
    </source>
</evidence>
<organism evidence="1 2">
    <name type="scientific">Paenibacillus chungangensis</name>
    <dbReference type="NCBI Taxonomy" id="696535"/>
    <lineage>
        <taxon>Bacteria</taxon>
        <taxon>Bacillati</taxon>
        <taxon>Bacillota</taxon>
        <taxon>Bacilli</taxon>
        <taxon>Bacillales</taxon>
        <taxon>Paenibacillaceae</taxon>
        <taxon>Paenibacillus</taxon>
    </lineage>
</organism>
<dbReference type="Proteomes" id="UP001596989">
    <property type="component" value="Unassembled WGS sequence"/>
</dbReference>
<dbReference type="PANTHER" id="PTHR10151">
    <property type="entry name" value="ECTONUCLEOTIDE PYROPHOSPHATASE/PHOSPHODIESTERASE"/>
    <property type="match status" value="1"/>
</dbReference>
<name>A0ABW3HKM4_9BACL</name>
<sequence length="389" mass="43906">MNVLISIDGVSHQTFQEYAHLFTAMNYSCCRKLTTTFPSVTFTAHATAITGSSSYKHQVFDNIVADRDTNKKISLYGDDDAICNHSLHEQTLFYSLARQGKRSCCIHWPLTSGNPYIDHLVTESSSKKRNQGIDRGSVYVLDEMAAEEVIHAIQSESFDFIAARFIGYDAMSHKHGKHSEQALSCLESLFAYVERIDSSLRLYHDSFNLIVFSDHGQSDVRSFFYPNKELAGTNWRSHMENDELLFVGDGSGAMLMYSSLDRERNEEIMDYFSQLPEVQSFYKMDIHASSSYCPVAIMSLQHEVCGEDVGPDERAQYEELKSLHGYHAEAVDEMNGFMVCAGHGLKQNTVIQQESIMNIASTIAELFGISHACEGIAMRSLMREKVQHD</sequence>
<dbReference type="Gene3D" id="3.40.720.10">
    <property type="entry name" value="Alkaline Phosphatase, subunit A"/>
    <property type="match status" value="1"/>
</dbReference>
<reference evidence="2" key="1">
    <citation type="journal article" date="2019" name="Int. J. Syst. Evol. Microbiol.">
        <title>The Global Catalogue of Microorganisms (GCM) 10K type strain sequencing project: providing services to taxonomists for standard genome sequencing and annotation.</title>
        <authorList>
            <consortium name="The Broad Institute Genomics Platform"/>
            <consortium name="The Broad Institute Genome Sequencing Center for Infectious Disease"/>
            <person name="Wu L."/>
            <person name="Ma J."/>
        </authorList>
    </citation>
    <scope>NUCLEOTIDE SEQUENCE [LARGE SCALE GENOMIC DNA]</scope>
    <source>
        <strain evidence="2">CCUG 59129</strain>
    </source>
</reference>
<proteinExistence type="predicted"/>
<dbReference type="RefSeq" id="WP_377561700.1">
    <property type="nucleotide sequence ID" value="NZ_JBHTJZ010000004.1"/>
</dbReference>
<gene>
    <name evidence="1" type="ORF">ACFQ2I_01545</name>
</gene>
<evidence type="ECO:0000313" key="2">
    <source>
        <dbReference type="Proteomes" id="UP001596989"/>
    </source>
</evidence>